<gene>
    <name evidence="2" type="ORF">E1A91_A05G305100v1</name>
</gene>
<dbReference type="SUPFAM" id="SSF81383">
    <property type="entry name" value="F-box domain"/>
    <property type="match status" value="1"/>
</dbReference>
<feature type="domain" description="F-box" evidence="1">
    <location>
        <begin position="77"/>
        <end position="121"/>
    </location>
</feature>
<dbReference type="SMART" id="SM00256">
    <property type="entry name" value="FBOX"/>
    <property type="match status" value="1"/>
</dbReference>
<dbReference type="PROSITE" id="PS50181">
    <property type="entry name" value="FBOX"/>
    <property type="match status" value="1"/>
</dbReference>
<evidence type="ECO:0000313" key="3">
    <source>
        <dbReference type="Proteomes" id="UP000323597"/>
    </source>
</evidence>
<protein>
    <recommendedName>
        <fullName evidence="1">F-box domain-containing protein</fullName>
    </recommendedName>
</protein>
<name>A0A5D2ZCC6_GOSMU</name>
<dbReference type="AlphaFoldDB" id="A0A5D2ZCC6"/>
<keyword evidence="3" id="KW-1185">Reference proteome</keyword>
<dbReference type="Proteomes" id="UP000323597">
    <property type="component" value="Chromosome A05"/>
</dbReference>
<dbReference type="InterPro" id="IPR001810">
    <property type="entry name" value="F-box_dom"/>
</dbReference>
<accession>A0A5D2ZCC6</accession>
<dbReference type="EMBL" id="CM017640">
    <property type="protein sequence ID" value="TYJ36415.1"/>
    <property type="molecule type" value="Genomic_DNA"/>
</dbReference>
<evidence type="ECO:0000313" key="2">
    <source>
        <dbReference type="EMBL" id="TYJ36415.1"/>
    </source>
</evidence>
<dbReference type="InterPro" id="IPR036047">
    <property type="entry name" value="F-box-like_dom_sf"/>
</dbReference>
<proteinExistence type="predicted"/>
<sequence length="125" mass="14334">MLSFLGLRHGFIACTTSVQRWFRGFFWKAARIASRLKFMGAVLSLAAPRSSINDCNEVLQSGTWKKNKSSCLNKDNSRLIPCLPDELSLQILARIPRIHYFNLRLVSQKWKATVMRFLNSIVHGH</sequence>
<organism evidence="2 3">
    <name type="scientific">Gossypium mustelinum</name>
    <name type="common">Cotton</name>
    <name type="synonym">Gossypium caicoense</name>
    <dbReference type="NCBI Taxonomy" id="34275"/>
    <lineage>
        <taxon>Eukaryota</taxon>
        <taxon>Viridiplantae</taxon>
        <taxon>Streptophyta</taxon>
        <taxon>Embryophyta</taxon>
        <taxon>Tracheophyta</taxon>
        <taxon>Spermatophyta</taxon>
        <taxon>Magnoliopsida</taxon>
        <taxon>eudicotyledons</taxon>
        <taxon>Gunneridae</taxon>
        <taxon>Pentapetalae</taxon>
        <taxon>rosids</taxon>
        <taxon>malvids</taxon>
        <taxon>Malvales</taxon>
        <taxon>Malvaceae</taxon>
        <taxon>Malvoideae</taxon>
        <taxon>Gossypium</taxon>
    </lineage>
</organism>
<reference evidence="2 3" key="1">
    <citation type="submission" date="2019-07" db="EMBL/GenBank/DDBJ databases">
        <title>WGS assembly of Gossypium mustelinum.</title>
        <authorList>
            <person name="Chen Z.J."/>
            <person name="Sreedasyam A."/>
            <person name="Ando A."/>
            <person name="Song Q."/>
            <person name="De L."/>
            <person name="Hulse-Kemp A."/>
            <person name="Ding M."/>
            <person name="Ye W."/>
            <person name="Kirkbride R."/>
            <person name="Jenkins J."/>
            <person name="Plott C."/>
            <person name="Lovell J."/>
            <person name="Lin Y.-M."/>
            <person name="Vaughn R."/>
            <person name="Liu B."/>
            <person name="Li W."/>
            <person name="Simpson S."/>
            <person name="Scheffler B."/>
            <person name="Saski C."/>
            <person name="Grover C."/>
            <person name="Hu G."/>
            <person name="Conover J."/>
            <person name="Carlson J."/>
            <person name="Shu S."/>
            <person name="Boston L."/>
            <person name="Williams M."/>
            <person name="Peterson D."/>
            <person name="Mcgee K."/>
            <person name="Jones D."/>
            <person name="Wendel J."/>
            <person name="Stelly D."/>
            <person name="Grimwood J."/>
            <person name="Schmutz J."/>
        </authorList>
    </citation>
    <scope>NUCLEOTIDE SEQUENCE [LARGE SCALE GENOMIC DNA]</scope>
    <source>
        <strain evidence="2">1408120.09</strain>
    </source>
</reference>
<evidence type="ECO:0000259" key="1">
    <source>
        <dbReference type="PROSITE" id="PS50181"/>
    </source>
</evidence>
<dbReference type="Pfam" id="PF00646">
    <property type="entry name" value="F-box"/>
    <property type="match status" value="1"/>
</dbReference>